<feature type="compositionally biased region" description="Polar residues" evidence="1">
    <location>
        <begin position="188"/>
        <end position="205"/>
    </location>
</feature>
<comment type="caution">
    <text evidence="2">The sequence shown here is derived from an EMBL/GenBank/DDBJ whole genome shotgun (WGS) entry which is preliminary data.</text>
</comment>
<evidence type="ECO:0000313" key="3">
    <source>
        <dbReference type="Proteomes" id="UP000614601"/>
    </source>
</evidence>
<feature type="compositionally biased region" description="Polar residues" evidence="1">
    <location>
        <begin position="170"/>
        <end position="181"/>
    </location>
</feature>
<sequence length="237" mass="25612">MDQPTLGCKFPNIINSESEIPSASGRPALLRRVSQSDPHLDIPHFLSVQDKALGFHPTLTGLLENSVNFKIGQSSEKLELMDSVPSLPQDLKVPKTGLDRNKSAFELCSSSQADEPPLRKSSSVANYQLDPCIRKEHGGGLLSSFSSALHLSSSQSPQQSLAKPAEDQQGGLTMSVKSSPFSGDAAAASTTSEPNTTDPSLNRNKSGLMGVFNRGFFAKPVMCNQEENYRYIMALDR</sequence>
<dbReference type="Proteomes" id="UP000783686">
    <property type="component" value="Unassembled WGS sequence"/>
</dbReference>
<keyword evidence="3" id="KW-1185">Reference proteome</keyword>
<proteinExistence type="predicted"/>
<gene>
    <name evidence="2" type="ORF">BOKJ2_LOCUS6016</name>
</gene>
<dbReference type="EMBL" id="CAJFDH010000003">
    <property type="protein sequence ID" value="CAD5215284.1"/>
    <property type="molecule type" value="Genomic_DNA"/>
</dbReference>
<protein>
    <submittedName>
        <fullName evidence="2">Uncharacterized protein</fullName>
    </submittedName>
</protein>
<reference evidence="2" key="1">
    <citation type="submission" date="2020-09" db="EMBL/GenBank/DDBJ databases">
        <authorList>
            <person name="Kikuchi T."/>
        </authorList>
    </citation>
    <scope>NUCLEOTIDE SEQUENCE</scope>
    <source>
        <strain evidence="2">SH1</strain>
    </source>
</reference>
<evidence type="ECO:0000256" key="1">
    <source>
        <dbReference type="SAM" id="MobiDB-lite"/>
    </source>
</evidence>
<dbReference type="AlphaFoldDB" id="A0A811KJJ1"/>
<dbReference type="OrthoDB" id="5824236at2759"/>
<organism evidence="2 3">
    <name type="scientific">Bursaphelenchus okinawaensis</name>
    <dbReference type="NCBI Taxonomy" id="465554"/>
    <lineage>
        <taxon>Eukaryota</taxon>
        <taxon>Metazoa</taxon>
        <taxon>Ecdysozoa</taxon>
        <taxon>Nematoda</taxon>
        <taxon>Chromadorea</taxon>
        <taxon>Rhabditida</taxon>
        <taxon>Tylenchina</taxon>
        <taxon>Tylenchomorpha</taxon>
        <taxon>Aphelenchoidea</taxon>
        <taxon>Aphelenchoididae</taxon>
        <taxon>Bursaphelenchus</taxon>
    </lineage>
</organism>
<dbReference type="EMBL" id="CAJFCW020000003">
    <property type="protein sequence ID" value="CAG9103806.1"/>
    <property type="molecule type" value="Genomic_DNA"/>
</dbReference>
<dbReference type="Proteomes" id="UP000614601">
    <property type="component" value="Unassembled WGS sequence"/>
</dbReference>
<name>A0A811KJJ1_9BILA</name>
<feature type="region of interest" description="Disordered" evidence="1">
    <location>
        <begin position="153"/>
        <end position="205"/>
    </location>
</feature>
<accession>A0A811KJJ1</accession>
<evidence type="ECO:0000313" key="2">
    <source>
        <dbReference type="EMBL" id="CAD5215284.1"/>
    </source>
</evidence>